<accession>A0AAV6YK28</accession>
<reference evidence="1" key="1">
    <citation type="thesis" date="2020" institute="ProQuest LLC" country="789 East Eisenhower Parkway, Ann Arbor, MI, USA">
        <title>Comparative Genomics and Chromosome Evolution.</title>
        <authorList>
            <person name="Mudd A.B."/>
        </authorList>
    </citation>
    <scope>NUCLEOTIDE SEQUENCE</scope>
    <source>
        <strain evidence="1">237g6f4</strain>
        <tissue evidence="1">Blood</tissue>
    </source>
</reference>
<gene>
    <name evidence="1" type="ORF">GDO81_028854</name>
</gene>
<evidence type="ECO:0000313" key="2">
    <source>
        <dbReference type="Proteomes" id="UP000824782"/>
    </source>
</evidence>
<organism evidence="1 2">
    <name type="scientific">Engystomops pustulosus</name>
    <name type="common">Tungara frog</name>
    <name type="synonym">Physalaemus pustulosus</name>
    <dbReference type="NCBI Taxonomy" id="76066"/>
    <lineage>
        <taxon>Eukaryota</taxon>
        <taxon>Metazoa</taxon>
        <taxon>Chordata</taxon>
        <taxon>Craniata</taxon>
        <taxon>Vertebrata</taxon>
        <taxon>Euteleostomi</taxon>
        <taxon>Amphibia</taxon>
        <taxon>Batrachia</taxon>
        <taxon>Anura</taxon>
        <taxon>Neobatrachia</taxon>
        <taxon>Hyloidea</taxon>
        <taxon>Leptodactylidae</taxon>
        <taxon>Leiuperinae</taxon>
        <taxon>Engystomops</taxon>
    </lineage>
</organism>
<proteinExistence type="predicted"/>
<dbReference type="EMBL" id="WNYA01071110">
    <property type="protein sequence ID" value="KAG8535310.1"/>
    <property type="molecule type" value="Genomic_DNA"/>
</dbReference>
<protein>
    <submittedName>
        <fullName evidence="1">Uncharacterized protein</fullName>
    </submittedName>
</protein>
<keyword evidence="2" id="KW-1185">Reference proteome</keyword>
<dbReference type="AlphaFoldDB" id="A0AAV6YK28"/>
<name>A0AAV6YK28_ENGPU</name>
<comment type="caution">
    <text evidence="1">The sequence shown here is derived from an EMBL/GenBank/DDBJ whole genome shotgun (WGS) entry which is preliminary data.</text>
</comment>
<sequence>MYIHGHDIFTAVNMAKYEILTPRDDHINPYTSSGHKQGEDLSPATANIIQQKVDAQFGGHLNHGIQEVGKEEVQSKVGDVQADPIIGEGYAKPVRSQRHCPRDCVTPGISEVAADGNIEGSREWENVIAMWLHRAGYVAG</sequence>
<evidence type="ECO:0000313" key="1">
    <source>
        <dbReference type="EMBL" id="KAG8535310.1"/>
    </source>
</evidence>
<dbReference type="Proteomes" id="UP000824782">
    <property type="component" value="Unassembled WGS sequence"/>
</dbReference>